<gene>
    <name evidence="2" type="ORF">GCM10012278_81490</name>
</gene>
<protein>
    <recommendedName>
        <fullName evidence="1">AB hydrolase-1 domain-containing protein</fullName>
    </recommendedName>
</protein>
<dbReference type="PANTHER" id="PTHR37017:SF11">
    <property type="entry name" value="ESTERASE_LIPASE_THIOESTERASE DOMAIN-CONTAINING PROTEIN"/>
    <property type="match status" value="1"/>
</dbReference>
<dbReference type="InterPro" id="IPR000073">
    <property type="entry name" value="AB_hydrolase_1"/>
</dbReference>
<comment type="caution">
    <text evidence="2">The sequence shown here is derived from an EMBL/GenBank/DDBJ whole genome shotgun (WGS) entry which is preliminary data.</text>
</comment>
<dbReference type="Proteomes" id="UP000660745">
    <property type="component" value="Unassembled WGS sequence"/>
</dbReference>
<accession>A0A918AEP1</accession>
<keyword evidence="3" id="KW-1185">Reference proteome</keyword>
<dbReference type="InterPro" id="IPR052897">
    <property type="entry name" value="Sec-Metab_Biosynth_Hydrolase"/>
</dbReference>
<dbReference type="PANTHER" id="PTHR37017">
    <property type="entry name" value="AB HYDROLASE-1 DOMAIN-CONTAINING PROTEIN-RELATED"/>
    <property type="match status" value="1"/>
</dbReference>
<feature type="domain" description="AB hydrolase-1" evidence="1">
    <location>
        <begin position="6"/>
        <end position="82"/>
    </location>
</feature>
<reference evidence="2" key="1">
    <citation type="journal article" date="2014" name="Int. J. Syst. Evol. Microbiol.">
        <title>Complete genome sequence of Corynebacterium casei LMG S-19264T (=DSM 44701T), isolated from a smear-ripened cheese.</title>
        <authorList>
            <consortium name="US DOE Joint Genome Institute (JGI-PGF)"/>
            <person name="Walter F."/>
            <person name="Albersmeier A."/>
            <person name="Kalinowski J."/>
            <person name="Ruckert C."/>
        </authorList>
    </citation>
    <scope>NUCLEOTIDE SEQUENCE</scope>
    <source>
        <strain evidence="2">CGMCC 4.7430</strain>
    </source>
</reference>
<dbReference type="InterPro" id="IPR029058">
    <property type="entry name" value="AB_hydrolase_fold"/>
</dbReference>
<evidence type="ECO:0000313" key="2">
    <source>
        <dbReference type="EMBL" id="GGP16680.1"/>
    </source>
</evidence>
<dbReference type="Pfam" id="PF12697">
    <property type="entry name" value="Abhydrolase_6"/>
    <property type="match status" value="1"/>
</dbReference>
<proteinExistence type="predicted"/>
<name>A0A918AEP1_9ACTN</name>
<evidence type="ECO:0000259" key="1">
    <source>
        <dbReference type="Pfam" id="PF12697"/>
    </source>
</evidence>
<reference evidence="2" key="2">
    <citation type="submission" date="2020-09" db="EMBL/GenBank/DDBJ databases">
        <authorList>
            <person name="Sun Q."/>
            <person name="Zhou Y."/>
        </authorList>
    </citation>
    <scope>NUCLEOTIDE SEQUENCE</scope>
    <source>
        <strain evidence="2">CGMCC 4.7430</strain>
    </source>
</reference>
<dbReference type="SUPFAM" id="SSF53474">
    <property type="entry name" value="alpha/beta-Hydrolases"/>
    <property type="match status" value="1"/>
</dbReference>
<dbReference type="AlphaFoldDB" id="A0A918AEP1"/>
<organism evidence="2 3">
    <name type="scientific">Nonomuraea glycinis</name>
    <dbReference type="NCBI Taxonomy" id="2047744"/>
    <lineage>
        <taxon>Bacteria</taxon>
        <taxon>Bacillati</taxon>
        <taxon>Actinomycetota</taxon>
        <taxon>Actinomycetes</taxon>
        <taxon>Streptosporangiales</taxon>
        <taxon>Streptosporangiaceae</taxon>
        <taxon>Nonomuraea</taxon>
    </lineage>
</organism>
<dbReference type="GO" id="GO:0003824">
    <property type="term" value="F:catalytic activity"/>
    <property type="evidence" value="ECO:0007669"/>
    <property type="project" value="UniProtKB-ARBA"/>
</dbReference>
<dbReference type="EMBL" id="BMNK01000021">
    <property type="protein sequence ID" value="GGP16680.1"/>
    <property type="molecule type" value="Genomic_DNA"/>
</dbReference>
<sequence length="101" mass="10498">MTTPTVVLVHGAFAESASWNGVVADLKRRGYPVIAIANPLRGLQEDAAYLRSLLDSLTGPIVIAGHSYGGSVLSEAADGVPGVKALVYQNVGQCSGVYRRG</sequence>
<dbReference type="Gene3D" id="3.40.50.1820">
    <property type="entry name" value="alpha/beta hydrolase"/>
    <property type="match status" value="1"/>
</dbReference>
<dbReference type="RefSeq" id="WP_225277638.1">
    <property type="nucleotide sequence ID" value="NZ_BMNK01000021.1"/>
</dbReference>
<evidence type="ECO:0000313" key="3">
    <source>
        <dbReference type="Proteomes" id="UP000660745"/>
    </source>
</evidence>